<evidence type="ECO:0000256" key="2">
    <source>
        <dbReference type="SAM" id="MobiDB-lite"/>
    </source>
</evidence>
<dbReference type="AlphaFoldDB" id="Q0CFZ6"/>
<dbReference type="Gene3D" id="3.30.160.60">
    <property type="entry name" value="Classic Zinc Finger"/>
    <property type="match status" value="1"/>
</dbReference>
<keyword evidence="1" id="KW-0862">Zinc</keyword>
<dbReference type="Pfam" id="PF00096">
    <property type="entry name" value="zf-C2H2"/>
    <property type="match status" value="2"/>
</dbReference>
<feature type="domain" description="C2H2-type" evidence="3">
    <location>
        <begin position="513"/>
        <end position="540"/>
    </location>
</feature>
<feature type="domain" description="C2H2-type" evidence="3">
    <location>
        <begin position="543"/>
        <end position="567"/>
    </location>
</feature>
<dbReference type="PANTHER" id="PTHR35391">
    <property type="entry name" value="C2H2-TYPE DOMAIN-CONTAINING PROTEIN-RELATED"/>
    <property type="match status" value="1"/>
</dbReference>
<feature type="region of interest" description="Disordered" evidence="2">
    <location>
        <begin position="424"/>
        <end position="452"/>
    </location>
</feature>
<protein>
    <recommendedName>
        <fullName evidence="3">C2H2-type domain-containing protein</fullName>
    </recommendedName>
</protein>
<dbReference type="InterPro" id="IPR036236">
    <property type="entry name" value="Znf_C2H2_sf"/>
</dbReference>
<dbReference type="InterPro" id="IPR013087">
    <property type="entry name" value="Znf_C2H2_type"/>
</dbReference>
<dbReference type="PROSITE" id="PS50157">
    <property type="entry name" value="ZINC_FINGER_C2H2_2"/>
    <property type="match status" value="2"/>
</dbReference>
<dbReference type="PROSITE" id="PS00028">
    <property type="entry name" value="ZINC_FINGER_C2H2_1"/>
    <property type="match status" value="1"/>
</dbReference>
<dbReference type="SUPFAM" id="SSF57667">
    <property type="entry name" value="beta-beta-alpha zinc fingers"/>
    <property type="match status" value="1"/>
</dbReference>
<dbReference type="OrthoDB" id="6133115at2759"/>
<reference evidence="5" key="1">
    <citation type="submission" date="2005-09" db="EMBL/GenBank/DDBJ databases">
        <title>Annotation of the Aspergillus terreus NIH2624 genome.</title>
        <authorList>
            <person name="Birren B.W."/>
            <person name="Lander E.S."/>
            <person name="Galagan J.E."/>
            <person name="Nusbaum C."/>
            <person name="Devon K."/>
            <person name="Henn M."/>
            <person name="Ma L.-J."/>
            <person name="Jaffe D.B."/>
            <person name="Butler J."/>
            <person name="Alvarez P."/>
            <person name="Gnerre S."/>
            <person name="Grabherr M."/>
            <person name="Kleber M."/>
            <person name="Mauceli E.W."/>
            <person name="Brockman W."/>
            <person name="Rounsley S."/>
            <person name="Young S.K."/>
            <person name="LaButti K."/>
            <person name="Pushparaj V."/>
            <person name="DeCaprio D."/>
            <person name="Crawford M."/>
            <person name="Koehrsen M."/>
            <person name="Engels R."/>
            <person name="Montgomery P."/>
            <person name="Pearson M."/>
            <person name="Howarth C."/>
            <person name="Larson L."/>
            <person name="Luoma S."/>
            <person name="White J."/>
            <person name="Alvarado L."/>
            <person name="Kodira C.D."/>
            <person name="Zeng Q."/>
            <person name="Oleary S."/>
            <person name="Yandava C."/>
            <person name="Denning D.W."/>
            <person name="Nierman W.C."/>
            <person name="Milne T."/>
            <person name="Madden K."/>
        </authorList>
    </citation>
    <scope>NUCLEOTIDE SEQUENCE [LARGE SCALE GENOMIC DNA]</scope>
    <source>
        <strain evidence="5">NIH 2624 / FGSC A1156</strain>
    </source>
</reference>
<dbReference type="GO" id="GO:0008270">
    <property type="term" value="F:zinc ion binding"/>
    <property type="evidence" value="ECO:0007669"/>
    <property type="project" value="UniProtKB-KW"/>
</dbReference>
<dbReference type="RefSeq" id="XP_001210082.1">
    <property type="nucleotide sequence ID" value="XM_001210082.1"/>
</dbReference>
<proteinExistence type="predicted"/>
<feature type="compositionally biased region" description="Basic and acidic residues" evidence="2">
    <location>
        <begin position="488"/>
        <end position="498"/>
    </location>
</feature>
<dbReference type="PANTHER" id="PTHR35391:SF7">
    <property type="entry name" value="C2H2-TYPE DOMAIN-CONTAINING PROTEIN"/>
    <property type="match status" value="1"/>
</dbReference>
<evidence type="ECO:0000313" key="5">
    <source>
        <dbReference type="Proteomes" id="UP000007963"/>
    </source>
</evidence>
<dbReference type="GeneID" id="4319225"/>
<evidence type="ECO:0000256" key="1">
    <source>
        <dbReference type="PROSITE-ProRule" id="PRU00042"/>
    </source>
</evidence>
<dbReference type="VEuPathDB" id="FungiDB:ATEG_07396"/>
<dbReference type="Pfam" id="PF26082">
    <property type="entry name" value="zf-C2H2_AcuF"/>
    <property type="match status" value="1"/>
</dbReference>
<dbReference type="OMA" id="HYEPFDI"/>
<gene>
    <name evidence="4" type="ORF">ATEG_07396</name>
</gene>
<dbReference type="HOGENOM" id="CLU_480559_0_0_1"/>
<organism evidence="4 5">
    <name type="scientific">Aspergillus terreus (strain NIH 2624 / FGSC A1156)</name>
    <dbReference type="NCBI Taxonomy" id="341663"/>
    <lineage>
        <taxon>Eukaryota</taxon>
        <taxon>Fungi</taxon>
        <taxon>Dikarya</taxon>
        <taxon>Ascomycota</taxon>
        <taxon>Pezizomycotina</taxon>
        <taxon>Eurotiomycetes</taxon>
        <taxon>Eurotiomycetidae</taxon>
        <taxon>Eurotiales</taxon>
        <taxon>Aspergillaceae</taxon>
        <taxon>Aspergillus</taxon>
        <taxon>Aspergillus subgen. Circumdati</taxon>
    </lineage>
</organism>
<evidence type="ECO:0000313" key="4">
    <source>
        <dbReference type="EMBL" id="EAU32780.1"/>
    </source>
</evidence>
<evidence type="ECO:0000259" key="3">
    <source>
        <dbReference type="PROSITE" id="PS50157"/>
    </source>
</evidence>
<dbReference type="Proteomes" id="UP000007963">
    <property type="component" value="Unassembled WGS sequence"/>
</dbReference>
<keyword evidence="1" id="KW-0863">Zinc-finger</keyword>
<accession>Q0CFZ6</accession>
<dbReference type="InterPro" id="IPR058925">
    <property type="entry name" value="zf-C2H2_AcuF"/>
</dbReference>
<dbReference type="STRING" id="341663.Q0CFZ6"/>
<feature type="region of interest" description="Disordered" evidence="2">
    <location>
        <begin position="470"/>
        <end position="498"/>
    </location>
</feature>
<feature type="compositionally biased region" description="Polar residues" evidence="2">
    <location>
        <begin position="470"/>
        <end position="487"/>
    </location>
</feature>
<keyword evidence="1" id="KW-0479">Metal-binding</keyword>
<dbReference type="SMART" id="SM00355">
    <property type="entry name" value="ZnF_C2H2"/>
    <property type="match status" value="4"/>
</dbReference>
<name>Q0CFZ6_ASPTN</name>
<dbReference type="EMBL" id="CH476603">
    <property type="protein sequence ID" value="EAU32780.1"/>
    <property type="molecule type" value="Genomic_DNA"/>
</dbReference>
<dbReference type="eggNOG" id="ENOG502SJT8">
    <property type="taxonomic scope" value="Eukaryota"/>
</dbReference>
<sequence>MDSIESVLSQCLVGFSRLINDGSIGHFQEEVSLRQWEDELGRLRVWSGNIGAHKSGQSSLDYRLRDASHIRDEVIRLLRCMRDLFQDLEEVLDEGEVEERLSSPDGDLDLDESHDLTEVQQIYQSLVEIINFLFRLSIAIRKPAHHDQLVGMRVGEAAFFKPWARQHITHKFPHAEDEVISRLCTAMASQKAVLKYRERHRQKLGMGLLPSTEVSSTILSDTVATEPADITIDPLQSLESLSNSGASQTSYALSLVASQESLSIPPLPKSCAAGQPFECPYCRHIISIWKHKDWARHIFRDLKPYICLFTDCSTPSRLYNSRRQWYHHLVEEHSLQGDVATSSICPLCRCEILSAKSFERHVGRHLEELALFVLPRNHDEDEDIPENSCHAASVAVAVDNHTVVEDLSADDTDSQSEDDEILSYPIDLEDLPMGSPVKTPVEGIPGQEPPAFQRSSELLPATEGLLGLSRQSSAPAADSAQYQPSKSESARIKGDTKVHPDVPEVTVPSASELQCSICGKVFTRRSNCHEHMKRHDPSRKNLHRCDYCGKTFGRNGDLRRHKDAVCS</sequence>